<dbReference type="STRING" id="133383.A0A1R0GLV1"/>
<dbReference type="EMBL" id="LSSL01007614">
    <property type="protein sequence ID" value="OLY77875.1"/>
    <property type="molecule type" value="Genomic_DNA"/>
</dbReference>
<gene>
    <name evidence="3" type="ORF">AYI68_g8087</name>
</gene>
<evidence type="ECO:0000313" key="3">
    <source>
        <dbReference type="EMBL" id="OLY77875.1"/>
    </source>
</evidence>
<dbReference type="PANTHER" id="PTHR16184">
    <property type="entry name" value="ELONGATOR COMPLEX PROTEIN 6"/>
    <property type="match status" value="1"/>
</dbReference>
<evidence type="ECO:0000256" key="2">
    <source>
        <dbReference type="ARBA" id="ARBA00008837"/>
    </source>
</evidence>
<dbReference type="Gene3D" id="3.40.50.300">
    <property type="entry name" value="P-loop containing nucleotide triphosphate hydrolases"/>
    <property type="match status" value="1"/>
</dbReference>
<evidence type="ECO:0000256" key="1">
    <source>
        <dbReference type="ARBA" id="ARBA00005043"/>
    </source>
</evidence>
<dbReference type="GO" id="GO:0002098">
    <property type="term" value="P:tRNA wobble uridine modification"/>
    <property type="evidence" value="ECO:0007669"/>
    <property type="project" value="InterPro"/>
</dbReference>
<comment type="similarity">
    <text evidence="2">Belongs to the ELP6 family.</text>
</comment>
<dbReference type="Pfam" id="PF09807">
    <property type="entry name" value="ELP6"/>
    <property type="match status" value="1"/>
</dbReference>
<dbReference type="InterPro" id="IPR018627">
    <property type="entry name" value="ELP6"/>
</dbReference>
<comment type="pathway">
    <text evidence="1">tRNA modification; 5-methoxycarbonylmethyl-2-thiouridine-tRNA biosynthesis.</text>
</comment>
<dbReference type="AlphaFoldDB" id="A0A1R0GLV1"/>
<comment type="caution">
    <text evidence="3">The sequence shown here is derived from an EMBL/GenBank/DDBJ whole genome shotgun (WGS) entry which is preliminary data.</text>
</comment>
<accession>A0A1R0GLV1</accession>
<sequence length="264" mass="29173">MYETFTRAVGWDEHVPEPNSMVLITDTGKSDGTFLFLQILAATLLNGNCRKGKKVGVRLDGMKEAGEFVFIDGLTEMSEISRLKKFHLYDSGNLSTTMKPNEIAKGLSSNVGVLEFVQKMMDTILRAVGGEVETLGTIFIHGISTLVDLGISAGCVRQFIDTLREILEQNGGFLVLLTDLDDDILGELEETDEYPTLIRGLLYRAELVIQVEPLSSGHSSEVTGQTSIYSQAYYKSQIPGPKLLFYKTLDNKTNFFAPGQQSVR</sequence>
<name>A0A1R0GLV1_9FUNG</name>
<dbReference type="GO" id="GO:0033588">
    <property type="term" value="C:elongator holoenzyme complex"/>
    <property type="evidence" value="ECO:0007669"/>
    <property type="project" value="InterPro"/>
</dbReference>
<dbReference type="Proteomes" id="UP000187455">
    <property type="component" value="Unassembled WGS sequence"/>
</dbReference>
<reference evidence="3 4" key="1">
    <citation type="journal article" date="2016" name="Mol. Biol. Evol.">
        <title>Genome-Wide Survey of Gut Fungi (Harpellales) Reveals the First Horizontally Transferred Ubiquitin Gene from a Mosquito Host.</title>
        <authorList>
            <person name="Wang Y."/>
            <person name="White M.M."/>
            <person name="Kvist S."/>
            <person name="Moncalvo J.M."/>
        </authorList>
    </citation>
    <scope>NUCLEOTIDE SEQUENCE [LARGE SCALE GENOMIC DNA]</scope>
    <source>
        <strain evidence="3 4">ALG-7-W6</strain>
    </source>
</reference>
<evidence type="ECO:0000313" key="4">
    <source>
        <dbReference type="Proteomes" id="UP000187455"/>
    </source>
</evidence>
<dbReference type="UniPathway" id="UPA00988"/>
<dbReference type="PANTHER" id="PTHR16184:SF6">
    <property type="entry name" value="ELONGATOR COMPLEX PROTEIN 6"/>
    <property type="match status" value="1"/>
</dbReference>
<dbReference type="InterPro" id="IPR027417">
    <property type="entry name" value="P-loop_NTPase"/>
</dbReference>
<keyword evidence="4" id="KW-1185">Reference proteome</keyword>
<proteinExistence type="inferred from homology"/>
<protein>
    <submittedName>
        <fullName evidence="3">Elongator complex protein 6</fullName>
    </submittedName>
</protein>
<dbReference type="OrthoDB" id="9995306at2759"/>
<organism evidence="3 4">
    <name type="scientific">Smittium mucronatum</name>
    <dbReference type="NCBI Taxonomy" id="133383"/>
    <lineage>
        <taxon>Eukaryota</taxon>
        <taxon>Fungi</taxon>
        <taxon>Fungi incertae sedis</taxon>
        <taxon>Zoopagomycota</taxon>
        <taxon>Kickxellomycotina</taxon>
        <taxon>Harpellomycetes</taxon>
        <taxon>Harpellales</taxon>
        <taxon>Legeriomycetaceae</taxon>
        <taxon>Smittium</taxon>
    </lineage>
</organism>